<gene>
    <name evidence="5" type="ORF">GYA93_15280</name>
</gene>
<dbReference type="EMBL" id="JAADZU010000051">
    <property type="protein sequence ID" value="NDK90935.1"/>
    <property type="molecule type" value="Genomic_DNA"/>
</dbReference>
<dbReference type="SUPFAM" id="SSF55469">
    <property type="entry name" value="FMN-dependent nitroreductase-like"/>
    <property type="match status" value="1"/>
</dbReference>
<dbReference type="Proteomes" id="UP000466307">
    <property type="component" value="Unassembled WGS sequence"/>
</dbReference>
<evidence type="ECO:0000313" key="5">
    <source>
        <dbReference type="EMBL" id="NDK90935.1"/>
    </source>
</evidence>
<evidence type="ECO:0000256" key="1">
    <source>
        <dbReference type="ARBA" id="ARBA00022630"/>
    </source>
</evidence>
<dbReference type="AlphaFoldDB" id="A0A7K3LRN7"/>
<evidence type="ECO:0000256" key="3">
    <source>
        <dbReference type="ARBA" id="ARBA00023002"/>
    </source>
</evidence>
<dbReference type="RefSeq" id="WP_059038627.1">
    <property type="nucleotide sequence ID" value="NZ_JAADZU010000051.1"/>
</dbReference>
<sequence length="235" mass="25881">MTDSLIEPVAGERAEVLDQLLAQRWSCRSYRPDPVPREVVEQLLTMAQRTASWCNTQPWQTIVLSGAATDRFREALSAHVATGAEGAFDFEAPGQYQGVYRDRRRESGWQLYDAVGIEKGDRAASTAQMLQNFRFFDAPHVAIVTTDAQHATYGAVDGGLYVSTFLLAAQSLGLGTVPQAAVAGYSPFVREYLGIGEDRKILVTIPFGYPDAEHPINGYRTDRADLSEVATFIDE</sequence>
<proteinExistence type="predicted"/>
<protein>
    <submittedName>
        <fullName evidence="5">Nitroreductase</fullName>
    </submittedName>
</protein>
<name>A0A7K3LRN7_9ACTN</name>
<dbReference type="InterPro" id="IPR000415">
    <property type="entry name" value="Nitroreductase-like"/>
</dbReference>
<accession>A0A7K3LRN7</accession>
<keyword evidence="6" id="KW-1185">Reference proteome</keyword>
<reference evidence="5 6" key="1">
    <citation type="submission" date="2020-01" db="EMBL/GenBank/DDBJ databases">
        <title>Investigation of new actinobacteria for the biodesulphurisation of diesel fuel.</title>
        <authorList>
            <person name="Athi Narayanan S.M."/>
        </authorList>
    </citation>
    <scope>NUCLEOTIDE SEQUENCE [LARGE SCALE GENOMIC DNA]</scope>
    <source>
        <strain evidence="5 6">213E</strain>
    </source>
</reference>
<dbReference type="InterPro" id="IPR029479">
    <property type="entry name" value="Nitroreductase"/>
</dbReference>
<dbReference type="PANTHER" id="PTHR23026">
    <property type="entry name" value="NADPH NITROREDUCTASE"/>
    <property type="match status" value="1"/>
</dbReference>
<dbReference type="GO" id="GO:0016491">
    <property type="term" value="F:oxidoreductase activity"/>
    <property type="evidence" value="ECO:0007669"/>
    <property type="project" value="UniProtKB-KW"/>
</dbReference>
<dbReference type="CDD" id="cd02136">
    <property type="entry name" value="PnbA_NfnB-like"/>
    <property type="match status" value="1"/>
</dbReference>
<evidence type="ECO:0000256" key="2">
    <source>
        <dbReference type="ARBA" id="ARBA00022643"/>
    </source>
</evidence>
<keyword evidence="1" id="KW-0285">Flavoprotein</keyword>
<evidence type="ECO:0000313" key="6">
    <source>
        <dbReference type="Proteomes" id="UP000466307"/>
    </source>
</evidence>
<dbReference type="PANTHER" id="PTHR23026:SF90">
    <property type="entry name" value="IODOTYROSINE DEIODINASE 1"/>
    <property type="match status" value="1"/>
</dbReference>
<keyword evidence="3" id="KW-0560">Oxidoreductase</keyword>
<dbReference type="InterPro" id="IPR050627">
    <property type="entry name" value="Nitroreductase/BluB"/>
</dbReference>
<dbReference type="Pfam" id="PF00881">
    <property type="entry name" value="Nitroreductase"/>
    <property type="match status" value="1"/>
</dbReference>
<comment type="caution">
    <text evidence="5">The sequence shown here is derived from an EMBL/GenBank/DDBJ whole genome shotgun (WGS) entry which is preliminary data.</text>
</comment>
<evidence type="ECO:0000259" key="4">
    <source>
        <dbReference type="Pfam" id="PF00881"/>
    </source>
</evidence>
<feature type="domain" description="Nitroreductase" evidence="4">
    <location>
        <begin position="21"/>
        <end position="209"/>
    </location>
</feature>
<organism evidence="5 6">
    <name type="scientific">Gordonia desulfuricans</name>
    <dbReference type="NCBI Taxonomy" id="89051"/>
    <lineage>
        <taxon>Bacteria</taxon>
        <taxon>Bacillati</taxon>
        <taxon>Actinomycetota</taxon>
        <taxon>Actinomycetes</taxon>
        <taxon>Mycobacteriales</taxon>
        <taxon>Gordoniaceae</taxon>
        <taxon>Gordonia</taxon>
    </lineage>
</organism>
<keyword evidence="2" id="KW-0288">FMN</keyword>
<dbReference type="Gene3D" id="3.40.109.10">
    <property type="entry name" value="NADH Oxidase"/>
    <property type="match status" value="1"/>
</dbReference>